<keyword evidence="3" id="KW-1185">Reference proteome</keyword>
<name>A0A6I1HW87_9BURK</name>
<evidence type="ECO:0000256" key="1">
    <source>
        <dbReference type="SAM" id="SignalP"/>
    </source>
</evidence>
<evidence type="ECO:0000313" key="2">
    <source>
        <dbReference type="EMBL" id="KAB8062954.1"/>
    </source>
</evidence>
<feature type="chain" id="PRO_5026339866" description="Lipoprotein" evidence="1">
    <location>
        <begin position="24"/>
        <end position="192"/>
    </location>
</feature>
<comment type="caution">
    <text evidence="2">The sequence shown here is derived from an EMBL/GenBank/DDBJ whole genome shotgun (WGS) entry which is preliminary data.</text>
</comment>
<sequence>MTKKRLSAITAILLSLIACSPKAPDANTQAAANSSPVADAAEVKPESPWYYFTNEDKMSGDMVYFANVHSSNTVDFAFPYNGEQTASLTLTSDSRPKKSVMFSIEKGQILCQSYQDCLVQVRFDDSPPGYYKAVGSSDQSTTTIHFRDGDKFFKELQKAKRLRISAEMYQEGSPVFEFDVGTFDLKKFLPKK</sequence>
<organism evidence="2 3">
    <name type="scientific">Janthinobacterium violaceinigrum</name>
    <dbReference type="NCBI Taxonomy" id="2654252"/>
    <lineage>
        <taxon>Bacteria</taxon>
        <taxon>Pseudomonadati</taxon>
        <taxon>Pseudomonadota</taxon>
        <taxon>Betaproteobacteria</taxon>
        <taxon>Burkholderiales</taxon>
        <taxon>Oxalobacteraceae</taxon>
        <taxon>Janthinobacterium</taxon>
    </lineage>
</organism>
<dbReference type="EMBL" id="WFLI01000028">
    <property type="protein sequence ID" value="KAB8062954.1"/>
    <property type="molecule type" value="Genomic_DNA"/>
</dbReference>
<evidence type="ECO:0008006" key="4">
    <source>
        <dbReference type="Google" id="ProtNLM"/>
    </source>
</evidence>
<protein>
    <recommendedName>
        <fullName evidence="4">Lipoprotein</fullName>
    </recommendedName>
</protein>
<keyword evidence="1" id="KW-0732">Signal</keyword>
<dbReference type="PROSITE" id="PS51257">
    <property type="entry name" value="PROKAR_LIPOPROTEIN"/>
    <property type="match status" value="1"/>
</dbReference>
<dbReference type="Proteomes" id="UP000468717">
    <property type="component" value="Unassembled WGS sequence"/>
</dbReference>
<gene>
    <name evidence="2" type="ORF">GCN75_20810</name>
</gene>
<evidence type="ECO:0000313" key="3">
    <source>
        <dbReference type="Proteomes" id="UP000468717"/>
    </source>
</evidence>
<feature type="signal peptide" evidence="1">
    <location>
        <begin position="1"/>
        <end position="23"/>
    </location>
</feature>
<dbReference type="AlphaFoldDB" id="A0A6I1HW87"/>
<proteinExistence type="predicted"/>
<dbReference type="RefSeq" id="WP_152257330.1">
    <property type="nucleotide sequence ID" value="NZ_WFLI01000028.1"/>
</dbReference>
<accession>A0A6I1HW87</accession>
<reference evidence="2 3" key="1">
    <citation type="submission" date="2019-10" db="EMBL/GenBank/DDBJ databases">
        <title>Three novel species isolated from a subtropical stream in China.</title>
        <authorList>
            <person name="Lu H."/>
        </authorList>
    </citation>
    <scope>NUCLEOTIDE SEQUENCE [LARGE SCALE GENOMIC DNA]</scope>
    <source>
        <strain evidence="2 3">FT13W</strain>
    </source>
</reference>